<evidence type="ECO:0000256" key="2">
    <source>
        <dbReference type="ARBA" id="ARBA00023239"/>
    </source>
</evidence>
<gene>
    <name evidence="3" type="ORF">ACFOZ1_05255</name>
</gene>
<organism evidence="3 4">
    <name type="scientific">Gracilibacillus marinus</name>
    <dbReference type="NCBI Taxonomy" id="630535"/>
    <lineage>
        <taxon>Bacteria</taxon>
        <taxon>Bacillati</taxon>
        <taxon>Bacillota</taxon>
        <taxon>Bacilli</taxon>
        <taxon>Bacillales</taxon>
        <taxon>Bacillaceae</taxon>
        <taxon>Gracilibacillus</taxon>
    </lineage>
</organism>
<keyword evidence="4" id="KW-1185">Reference proteome</keyword>
<comment type="caution">
    <text evidence="3">The sequence shown here is derived from an EMBL/GenBank/DDBJ whole genome shotgun (WGS) entry which is preliminary data.</text>
</comment>
<evidence type="ECO:0000313" key="3">
    <source>
        <dbReference type="EMBL" id="MFC4387214.1"/>
    </source>
</evidence>
<name>A0ABV8VU58_9BACI</name>
<dbReference type="SUPFAM" id="SSF53800">
    <property type="entry name" value="Chelatase"/>
    <property type="match status" value="1"/>
</dbReference>
<keyword evidence="1" id="KW-0479">Metal-binding</keyword>
<protein>
    <submittedName>
        <fullName evidence="3">Sirohydrochlorin chelatase</fullName>
    </submittedName>
</protein>
<dbReference type="CDD" id="cd03416">
    <property type="entry name" value="CbiX_SirB_N"/>
    <property type="match status" value="1"/>
</dbReference>
<sequence length="252" mass="28749">MEAIVYICHGSRVKESKEESFALIDRVKKLVDVPIQETCFLELQQPSIEEAVGHVIHKGATKIVFLPILLLTAGHAKIDIPEIIYQQQNKYPSIAFHYGRPIEVEPKMIDAVTDHIHQLTQDYEQYDFLFVGRGSSDMQALEDTNTIISLLQKKFPNNTIEACFLAASKPKFEELLVEKVTKQKKSVLIVPYLLFTGLLIKGMRKYMESISLEPNQKIIMSEYLGHHENVVQVLADRVEEARGERSRLAKVD</sequence>
<dbReference type="InterPro" id="IPR002762">
    <property type="entry name" value="CbiX-like"/>
</dbReference>
<dbReference type="CDD" id="cd03414">
    <property type="entry name" value="CbiX_SirB_C"/>
    <property type="match status" value="1"/>
</dbReference>
<evidence type="ECO:0000313" key="4">
    <source>
        <dbReference type="Proteomes" id="UP001595880"/>
    </source>
</evidence>
<dbReference type="InterPro" id="IPR050963">
    <property type="entry name" value="Sirohydro_Cobaltochel/CbiX"/>
</dbReference>
<dbReference type="EMBL" id="JBHSDV010000001">
    <property type="protein sequence ID" value="MFC4387214.1"/>
    <property type="molecule type" value="Genomic_DNA"/>
</dbReference>
<dbReference type="PANTHER" id="PTHR33542">
    <property type="entry name" value="SIROHYDROCHLORIN FERROCHELATASE, CHLOROPLASTIC"/>
    <property type="match status" value="1"/>
</dbReference>
<dbReference type="Proteomes" id="UP001595880">
    <property type="component" value="Unassembled WGS sequence"/>
</dbReference>
<dbReference type="PANTHER" id="PTHR33542:SF3">
    <property type="entry name" value="SIROHYDROCHLORIN FERROCHELATASE, CHLOROPLASTIC"/>
    <property type="match status" value="1"/>
</dbReference>
<dbReference type="Gene3D" id="3.40.50.1400">
    <property type="match status" value="2"/>
</dbReference>
<dbReference type="Pfam" id="PF01903">
    <property type="entry name" value="CbiX"/>
    <property type="match status" value="2"/>
</dbReference>
<reference evidence="4" key="1">
    <citation type="journal article" date="2019" name="Int. J. Syst. Evol. Microbiol.">
        <title>The Global Catalogue of Microorganisms (GCM) 10K type strain sequencing project: providing services to taxonomists for standard genome sequencing and annotation.</title>
        <authorList>
            <consortium name="The Broad Institute Genomics Platform"/>
            <consortium name="The Broad Institute Genome Sequencing Center for Infectious Disease"/>
            <person name="Wu L."/>
            <person name="Ma J."/>
        </authorList>
    </citation>
    <scope>NUCLEOTIDE SEQUENCE [LARGE SCALE GENOMIC DNA]</scope>
    <source>
        <strain evidence="4">KACC 14058</strain>
    </source>
</reference>
<accession>A0ABV8VU58</accession>
<keyword evidence="2" id="KW-0456">Lyase</keyword>
<evidence type="ECO:0000256" key="1">
    <source>
        <dbReference type="ARBA" id="ARBA00022723"/>
    </source>
</evidence>
<dbReference type="RefSeq" id="WP_390196717.1">
    <property type="nucleotide sequence ID" value="NZ_JBHSDV010000001.1"/>
</dbReference>
<proteinExistence type="predicted"/>